<accession>A0A0L0STV0</accession>
<gene>
    <name evidence="1" type="ORF">AMAG_19221</name>
</gene>
<dbReference type="EMBL" id="GG745348">
    <property type="protein sequence ID" value="KNE65830.1"/>
    <property type="molecule type" value="Genomic_DNA"/>
</dbReference>
<keyword evidence="2" id="KW-1185">Reference proteome</keyword>
<sequence>MSSPSLSPVRSRAWIRFNWAPRRGAARRRGQVLVVRVRLGRGGRRHVDGRHTLVLVLGRRDARLVVVLVVVVAVTNLGRLVQRAHRRGLGPVQAARGRRRRVSVRPRLRRHPHPLGGPVQFLEPLGDILERHRPLPLEDRERVERVEPAVIHFHAHGRPDRRQTFPPLERLVAQDLVGADLHEDRRQAAQHVARRVERRDERVRRWERVREAVEVFDDARQVRG</sequence>
<reference evidence="2" key="2">
    <citation type="submission" date="2009-11" db="EMBL/GenBank/DDBJ databases">
        <title>The Genome Sequence of Allomyces macrogynus strain ATCC 38327.</title>
        <authorList>
            <consortium name="The Broad Institute Genome Sequencing Platform"/>
            <person name="Russ C."/>
            <person name="Cuomo C."/>
            <person name="Shea T."/>
            <person name="Young S.K."/>
            <person name="Zeng Q."/>
            <person name="Koehrsen M."/>
            <person name="Haas B."/>
            <person name="Borodovsky M."/>
            <person name="Guigo R."/>
            <person name="Alvarado L."/>
            <person name="Berlin A."/>
            <person name="Borenstein D."/>
            <person name="Chen Z."/>
            <person name="Engels R."/>
            <person name="Freedman E."/>
            <person name="Gellesch M."/>
            <person name="Goldberg J."/>
            <person name="Griggs A."/>
            <person name="Gujja S."/>
            <person name="Heiman D."/>
            <person name="Hepburn T."/>
            <person name="Howarth C."/>
            <person name="Jen D."/>
            <person name="Larson L."/>
            <person name="Lewis B."/>
            <person name="Mehta T."/>
            <person name="Park D."/>
            <person name="Pearson M."/>
            <person name="Roberts A."/>
            <person name="Saif S."/>
            <person name="Shenoy N."/>
            <person name="Sisk P."/>
            <person name="Stolte C."/>
            <person name="Sykes S."/>
            <person name="Walk T."/>
            <person name="White J."/>
            <person name="Yandava C."/>
            <person name="Burger G."/>
            <person name="Gray M.W."/>
            <person name="Holland P.W.H."/>
            <person name="King N."/>
            <person name="Lang F.B.F."/>
            <person name="Roger A.J."/>
            <person name="Ruiz-Trillo I."/>
            <person name="Lander E."/>
            <person name="Nusbaum C."/>
        </authorList>
    </citation>
    <scope>NUCLEOTIDE SEQUENCE [LARGE SCALE GENOMIC DNA]</scope>
    <source>
        <strain evidence="2">ATCC 38327</strain>
    </source>
</reference>
<dbReference type="VEuPathDB" id="FungiDB:AMAG_19221"/>
<organism evidence="1 2">
    <name type="scientific">Allomyces macrogynus (strain ATCC 38327)</name>
    <name type="common">Allomyces javanicus var. macrogynus</name>
    <dbReference type="NCBI Taxonomy" id="578462"/>
    <lineage>
        <taxon>Eukaryota</taxon>
        <taxon>Fungi</taxon>
        <taxon>Fungi incertae sedis</taxon>
        <taxon>Blastocladiomycota</taxon>
        <taxon>Blastocladiomycetes</taxon>
        <taxon>Blastocladiales</taxon>
        <taxon>Blastocladiaceae</taxon>
        <taxon>Allomyces</taxon>
    </lineage>
</organism>
<evidence type="ECO:0000313" key="1">
    <source>
        <dbReference type="EMBL" id="KNE65830.1"/>
    </source>
</evidence>
<protein>
    <submittedName>
        <fullName evidence="1">Uncharacterized protein</fullName>
    </submittedName>
</protein>
<evidence type="ECO:0000313" key="2">
    <source>
        <dbReference type="Proteomes" id="UP000054350"/>
    </source>
</evidence>
<proteinExistence type="predicted"/>
<dbReference type="Proteomes" id="UP000054350">
    <property type="component" value="Unassembled WGS sequence"/>
</dbReference>
<dbReference type="AlphaFoldDB" id="A0A0L0STV0"/>
<reference evidence="1 2" key="1">
    <citation type="submission" date="2009-11" db="EMBL/GenBank/DDBJ databases">
        <title>Annotation of Allomyces macrogynus ATCC 38327.</title>
        <authorList>
            <consortium name="The Broad Institute Genome Sequencing Platform"/>
            <person name="Russ C."/>
            <person name="Cuomo C."/>
            <person name="Burger G."/>
            <person name="Gray M.W."/>
            <person name="Holland P.W.H."/>
            <person name="King N."/>
            <person name="Lang F.B.F."/>
            <person name="Roger A.J."/>
            <person name="Ruiz-Trillo I."/>
            <person name="Young S.K."/>
            <person name="Zeng Q."/>
            <person name="Gargeya S."/>
            <person name="Fitzgerald M."/>
            <person name="Haas B."/>
            <person name="Abouelleil A."/>
            <person name="Alvarado L."/>
            <person name="Arachchi H.M."/>
            <person name="Berlin A."/>
            <person name="Chapman S.B."/>
            <person name="Gearin G."/>
            <person name="Goldberg J."/>
            <person name="Griggs A."/>
            <person name="Gujja S."/>
            <person name="Hansen M."/>
            <person name="Heiman D."/>
            <person name="Howarth C."/>
            <person name="Larimer J."/>
            <person name="Lui A."/>
            <person name="MacDonald P.J.P."/>
            <person name="McCowen C."/>
            <person name="Montmayeur A."/>
            <person name="Murphy C."/>
            <person name="Neiman D."/>
            <person name="Pearson M."/>
            <person name="Priest M."/>
            <person name="Roberts A."/>
            <person name="Saif S."/>
            <person name="Shea T."/>
            <person name="Sisk P."/>
            <person name="Stolte C."/>
            <person name="Sykes S."/>
            <person name="Wortman J."/>
            <person name="Nusbaum C."/>
            <person name="Birren B."/>
        </authorList>
    </citation>
    <scope>NUCLEOTIDE SEQUENCE [LARGE SCALE GENOMIC DNA]</scope>
    <source>
        <strain evidence="1 2">ATCC 38327</strain>
    </source>
</reference>
<name>A0A0L0STV0_ALLM3</name>